<feature type="region of interest" description="Disordered" evidence="1">
    <location>
        <begin position="143"/>
        <end position="186"/>
    </location>
</feature>
<dbReference type="Proteomes" id="UP001066276">
    <property type="component" value="Chromosome 11"/>
</dbReference>
<feature type="compositionally biased region" description="Basic and acidic residues" evidence="1">
    <location>
        <begin position="150"/>
        <end position="173"/>
    </location>
</feature>
<sequence length="224" mass="24525">MVTVDLTVNNEVRDSDAAAAVGEALRVICEAGRDDLIQQGVLSQAWVGLECLRRAAAGVVVVADLACSLRQQLVSKIVNARCLGGQKRKMKKKTTLCWEAFAVKPRLMLNHREAARAHHICQSSKRSIDKSAGTELGVEVETTGTQVSDIETKEVSKGKSGEKTGDQDGEHKKEKNRGRRNKAEQKAESPLLFQGTVIAGVFTFRAMYFPDVYLALDSRILLQS</sequence>
<keyword evidence="3" id="KW-1185">Reference proteome</keyword>
<accession>A0AAV7LG91</accession>
<evidence type="ECO:0000313" key="2">
    <source>
        <dbReference type="EMBL" id="KAJ1090597.1"/>
    </source>
</evidence>
<evidence type="ECO:0000313" key="3">
    <source>
        <dbReference type="Proteomes" id="UP001066276"/>
    </source>
</evidence>
<protein>
    <submittedName>
        <fullName evidence="2">Uncharacterized protein</fullName>
    </submittedName>
</protein>
<organism evidence="2 3">
    <name type="scientific">Pleurodeles waltl</name>
    <name type="common">Iberian ribbed newt</name>
    <dbReference type="NCBI Taxonomy" id="8319"/>
    <lineage>
        <taxon>Eukaryota</taxon>
        <taxon>Metazoa</taxon>
        <taxon>Chordata</taxon>
        <taxon>Craniata</taxon>
        <taxon>Vertebrata</taxon>
        <taxon>Euteleostomi</taxon>
        <taxon>Amphibia</taxon>
        <taxon>Batrachia</taxon>
        <taxon>Caudata</taxon>
        <taxon>Salamandroidea</taxon>
        <taxon>Salamandridae</taxon>
        <taxon>Pleurodelinae</taxon>
        <taxon>Pleurodeles</taxon>
    </lineage>
</organism>
<comment type="caution">
    <text evidence="2">The sequence shown here is derived from an EMBL/GenBank/DDBJ whole genome shotgun (WGS) entry which is preliminary data.</text>
</comment>
<reference evidence="2" key="1">
    <citation type="journal article" date="2022" name="bioRxiv">
        <title>Sequencing and chromosome-scale assembly of the giantPleurodeles waltlgenome.</title>
        <authorList>
            <person name="Brown T."/>
            <person name="Elewa A."/>
            <person name="Iarovenko S."/>
            <person name="Subramanian E."/>
            <person name="Araus A.J."/>
            <person name="Petzold A."/>
            <person name="Susuki M."/>
            <person name="Suzuki K.-i.T."/>
            <person name="Hayashi T."/>
            <person name="Toyoda A."/>
            <person name="Oliveira C."/>
            <person name="Osipova E."/>
            <person name="Leigh N.D."/>
            <person name="Simon A."/>
            <person name="Yun M.H."/>
        </authorList>
    </citation>
    <scope>NUCLEOTIDE SEQUENCE</scope>
    <source>
        <strain evidence="2">20211129_DDA</strain>
        <tissue evidence="2">Liver</tissue>
    </source>
</reference>
<gene>
    <name evidence="2" type="ORF">NDU88_003727</name>
</gene>
<dbReference type="EMBL" id="JANPWB010000015">
    <property type="protein sequence ID" value="KAJ1090597.1"/>
    <property type="molecule type" value="Genomic_DNA"/>
</dbReference>
<dbReference type="AlphaFoldDB" id="A0AAV7LG91"/>
<evidence type="ECO:0000256" key="1">
    <source>
        <dbReference type="SAM" id="MobiDB-lite"/>
    </source>
</evidence>
<name>A0AAV7LG91_PLEWA</name>
<proteinExistence type="predicted"/>